<evidence type="ECO:0000313" key="2">
    <source>
        <dbReference type="Proteomes" id="UP001162162"/>
    </source>
</evidence>
<evidence type="ECO:0000313" key="1">
    <source>
        <dbReference type="EMBL" id="KAJ8944039.1"/>
    </source>
</evidence>
<accession>A0AAV8XZV9</accession>
<comment type="caution">
    <text evidence="1">The sequence shown here is derived from an EMBL/GenBank/DDBJ whole genome shotgun (WGS) entry which is preliminary data.</text>
</comment>
<gene>
    <name evidence="1" type="ORF">NQ318_016237</name>
</gene>
<proteinExistence type="predicted"/>
<sequence length="139" mass="16141">MNFKEIVISNMNVTIDTLQELVASRLMYGGWGEINLEFFKSSDDRTIKMISENFVMVNSSEAAVDQVAEASFAFYENTYFLKEALVKRQLRFQSLFNRNFMSNQIQEVKNLAKEDRTLHIMSDCIINMPVSIGKYRVRS</sequence>
<name>A0AAV8XZV9_9CUCU</name>
<protein>
    <submittedName>
        <fullName evidence="1">Uncharacterized protein</fullName>
    </submittedName>
</protein>
<keyword evidence="2" id="KW-1185">Reference proteome</keyword>
<organism evidence="1 2">
    <name type="scientific">Aromia moschata</name>
    <dbReference type="NCBI Taxonomy" id="1265417"/>
    <lineage>
        <taxon>Eukaryota</taxon>
        <taxon>Metazoa</taxon>
        <taxon>Ecdysozoa</taxon>
        <taxon>Arthropoda</taxon>
        <taxon>Hexapoda</taxon>
        <taxon>Insecta</taxon>
        <taxon>Pterygota</taxon>
        <taxon>Neoptera</taxon>
        <taxon>Endopterygota</taxon>
        <taxon>Coleoptera</taxon>
        <taxon>Polyphaga</taxon>
        <taxon>Cucujiformia</taxon>
        <taxon>Chrysomeloidea</taxon>
        <taxon>Cerambycidae</taxon>
        <taxon>Cerambycinae</taxon>
        <taxon>Callichromatini</taxon>
        <taxon>Aromia</taxon>
    </lineage>
</organism>
<dbReference type="Gene3D" id="3.40.190.10">
    <property type="entry name" value="Periplasmic binding protein-like II"/>
    <property type="match status" value="1"/>
</dbReference>
<reference evidence="1" key="1">
    <citation type="journal article" date="2023" name="Insect Mol. Biol.">
        <title>Genome sequencing provides insights into the evolution of gene families encoding plant cell wall-degrading enzymes in longhorned beetles.</title>
        <authorList>
            <person name="Shin N.R."/>
            <person name="Okamura Y."/>
            <person name="Kirsch R."/>
            <person name="Pauchet Y."/>
        </authorList>
    </citation>
    <scope>NUCLEOTIDE SEQUENCE</scope>
    <source>
        <strain evidence="1">AMC_N1</strain>
    </source>
</reference>
<dbReference type="EMBL" id="JAPWTK010000269">
    <property type="protein sequence ID" value="KAJ8944039.1"/>
    <property type="molecule type" value="Genomic_DNA"/>
</dbReference>
<dbReference type="Proteomes" id="UP001162162">
    <property type="component" value="Unassembled WGS sequence"/>
</dbReference>
<dbReference type="AlphaFoldDB" id="A0AAV8XZV9"/>